<keyword evidence="2" id="KW-1185">Reference proteome</keyword>
<proteinExistence type="predicted"/>
<evidence type="ECO:0000313" key="2">
    <source>
        <dbReference type="Proteomes" id="UP000009223"/>
    </source>
</evidence>
<dbReference type="KEGG" id="tpi:TREPR_3231"/>
<accession>F5YKY4</accession>
<reference evidence="2" key="1">
    <citation type="submission" date="2009-12" db="EMBL/GenBank/DDBJ databases">
        <title>Complete sequence of Treponema primitia strain ZAS-2.</title>
        <authorList>
            <person name="Tetu S.G."/>
            <person name="Matson E."/>
            <person name="Ren Q."/>
            <person name="Seshadri R."/>
            <person name="Elbourne L."/>
            <person name="Hassan K.A."/>
            <person name="Durkin A."/>
            <person name="Radune D."/>
            <person name="Mohamoud Y."/>
            <person name="Shay R."/>
            <person name="Jin S."/>
            <person name="Zhang X."/>
            <person name="Lucey K."/>
            <person name="Ballor N.R."/>
            <person name="Ottesen E."/>
            <person name="Rosenthal R."/>
            <person name="Allen A."/>
            <person name="Leadbetter J.R."/>
            <person name="Paulsen I.T."/>
        </authorList>
    </citation>
    <scope>NUCLEOTIDE SEQUENCE [LARGE SCALE GENOMIC DNA]</scope>
    <source>
        <strain evidence="2">ATCC BAA-887 / DSM 12427 / ZAS-2</strain>
    </source>
</reference>
<protein>
    <submittedName>
        <fullName evidence="1">Uncharacterized protein</fullName>
    </submittedName>
</protein>
<dbReference type="Proteomes" id="UP000009223">
    <property type="component" value="Chromosome"/>
</dbReference>
<dbReference type="EMBL" id="CP001843">
    <property type="protein sequence ID" value="AEF86857.1"/>
    <property type="molecule type" value="Genomic_DNA"/>
</dbReference>
<name>F5YKY4_TREPZ</name>
<organism evidence="1 2">
    <name type="scientific">Treponema primitia (strain ATCC BAA-887 / DSM 12427 / ZAS-2)</name>
    <dbReference type="NCBI Taxonomy" id="545694"/>
    <lineage>
        <taxon>Bacteria</taxon>
        <taxon>Pseudomonadati</taxon>
        <taxon>Spirochaetota</taxon>
        <taxon>Spirochaetia</taxon>
        <taxon>Spirochaetales</taxon>
        <taxon>Treponemataceae</taxon>
        <taxon>Treponema</taxon>
    </lineage>
</organism>
<reference evidence="1 2" key="2">
    <citation type="journal article" date="2011" name="ISME J.">
        <title>RNA-seq reveals cooperative metabolic interactions between two termite-gut spirochete species in co-culture.</title>
        <authorList>
            <person name="Rosenthal A.Z."/>
            <person name="Matson E.G."/>
            <person name="Eldar A."/>
            <person name="Leadbetter J.R."/>
        </authorList>
    </citation>
    <scope>NUCLEOTIDE SEQUENCE [LARGE SCALE GENOMIC DNA]</scope>
    <source>
        <strain evidence="2">ATCC BAA-887 / DSM 12427 / ZAS-2</strain>
    </source>
</reference>
<dbReference type="AlphaFoldDB" id="F5YKY4"/>
<evidence type="ECO:0000313" key="1">
    <source>
        <dbReference type="EMBL" id="AEF86857.1"/>
    </source>
</evidence>
<sequence>MLKYTEQRAVCLQILEGRGLGGGFGRQNKLLTFVLFTFL</sequence>
<gene>
    <name evidence="1" type="ordered locus">TREPR_3231</name>
</gene>
<dbReference type="HOGENOM" id="CLU_3318743_0_0_12"/>